<accession>A0ABP0PTD5</accession>
<sequence length="606" mass="67634">MSIDLLTNPWVEQEPCREEDPRFRAGKQTLLCRSFPQLPRRRPSRGEVNSSKYLAAEEAILHAEGAMQSSSVQWDDVWIEDIRACLSNEPDPAWSIWPAWKELVASAQPLHDTLRAIEISEFVSQSHEAGRPPPPETRIASAVPRSARTARLSRPPLWPTERMTPPVRAPLKHALCVANRPNVAVQAKPPLPWARKHFATSGGPKVTAGHQRLGVFFQCDIGLPGARGGAGLGLDASNYASSCNTTGVQARNETSLDVGHTKYMGRNYASTSFPITDCSACDGTSCFQRKASWRPCGAGSSTDDTRQRLSPLGQSLAFSALAESQRDRADLALECLAKERHLHRQREKALQEAQAALQEERLQRAEVEASRAVERKALQAAEQAELAEARRRMAAEAQVEQMKAKVKDLKKNLEDDESLRVLDEFRLKLESQRREISGLRRQLETAKEEAASKAALVEQGRVQLLDGQEKWAEERVRLVSHQYQQKQELLKAQADLAQLRQAGSELQAAAERIAEHSMRAAPVVATERERLASEAALNLAEVEARSKLYEQDAMQAREELVKMREEMVDAQAAGQSLQAAVDGMLQMCQMTEEWFQDLRERPDVDR</sequence>
<dbReference type="GO" id="GO:0034220">
    <property type="term" value="P:monoatomic ion transmembrane transport"/>
    <property type="evidence" value="ECO:0007669"/>
    <property type="project" value="UniProtKB-KW"/>
</dbReference>
<dbReference type="EMBL" id="CAXAMM010038573">
    <property type="protein sequence ID" value="CAK9079154.1"/>
    <property type="molecule type" value="Genomic_DNA"/>
</dbReference>
<evidence type="ECO:0000256" key="2">
    <source>
        <dbReference type="SAM" id="MobiDB-lite"/>
    </source>
</evidence>
<feature type="region of interest" description="Disordered" evidence="2">
    <location>
        <begin position="125"/>
        <end position="146"/>
    </location>
</feature>
<protein>
    <submittedName>
        <fullName evidence="3">G protein-activated inward rectifier potassium channel 4</fullName>
    </submittedName>
</protein>
<proteinExistence type="predicted"/>
<reference evidence="3 4" key="1">
    <citation type="submission" date="2024-02" db="EMBL/GenBank/DDBJ databases">
        <authorList>
            <person name="Chen Y."/>
            <person name="Shah S."/>
            <person name="Dougan E. K."/>
            <person name="Thang M."/>
            <person name="Chan C."/>
        </authorList>
    </citation>
    <scope>NUCLEOTIDE SEQUENCE [LARGE SCALE GENOMIC DNA]</scope>
</reference>
<dbReference type="Proteomes" id="UP001642464">
    <property type="component" value="Unassembled WGS sequence"/>
</dbReference>
<keyword evidence="1" id="KW-0175">Coiled coil</keyword>
<feature type="coiled-coil region" evidence="1">
    <location>
        <begin position="343"/>
        <end position="456"/>
    </location>
</feature>
<organism evidence="3 4">
    <name type="scientific">Durusdinium trenchii</name>
    <dbReference type="NCBI Taxonomy" id="1381693"/>
    <lineage>
        <taxon>Eukaryota</taxon>
        <taxon>Sar</taxon>
        <taxon>Alveolata</taxon>
        <taxon>Dinophyceae</taxon>
        <taxon>Suessiales</taxon>
        <taxon>Symbiodiniaceae</taxon>
        <taxon>Durusdinium</taxon>
    </lineage>
</organism>
<keyword evidence="3" id="KW-0813">Transport</keyword>
<keyword evidence="4" id="KW-1185">Reference proteome</keyword>
<comment type="caution">
    <text evidence="3">The sequence shown here is derived from an EMBL/GenBank/DDBJ whole genome shotgun (WGS) entry which is preliminary data.</text>
</comment>
<gene>
    <name evidence="3" type="ORF">SCF082_LOCUS37783</name>
</gene>
<keyword evidence="3" id="KW-0406">Ion transport</keyword>
<keyword evidence="3" id="KW-0407">Ion channel</keyword>
<evidence type="ECO:0000313" key="3">
    <source>
        <dbReference type="EMBL" id="CAK9079154.1"/>
    </source>
</evidence>
<evidence type="ECO:0000256" key="1">
    <source>
        <dbReference type="SAM" id="Coils"/>
    </source>
</evidence>
<name>A0ABP0PTD5_9DINO</name>
<evidence type="ECO:0000313" key="4">
    <source>
        <dbReference type="Proteomes" id="UP001642464"/>
    </source>
</evidence>
<feature type="coiled-coil region" evidence="1">
    <location>
        <begin position="539"/>
        <end position="573"/>
    </location>
</feature>